<evidence type="ECO:0000313" key="4">
    <source>
        <dbReference type="EMBL" id="MDR7089559.1"/>
    </source>
</evidence>
<gene>
    <name evidence="4" type="ORF">J2X05_001565</name>
</gene>
<organism evidence="4 5">
    <name type="scientific">Cellvibrio fibrivorans</name>
    <dbReference type="NCBI Taxonomy" id="126350"/>
    <lineage>
        <taxon>Bacteria</taxon>
        <taxon>Pseudomonadati</taxon>
        <taxon>Pseudomonadota</taxon>
        <taxon>Gammaproteobacteria</taxon>
        <taxon>Cellvibrionales</taxon>
        <taxon>Cellvibrionaceae</taxon>
        <taxon>Cellvibrio</taxon>
    </lineage>
</organism>
<comment type="catalytic activity">
    <reaction evidence="2">
        <text>2 GTP = 3',3'-c-di-GMP + 2 diphosphate</text>
        <dbReference type="Rhea" id="RHEA:24898"/>
        <dbReference type="ChEBI" id="CHEBI:33019"/>
        <dbReference type="ChEBI" id="CHEBI:37565"/>
        <dbReference type="ChEBI" id="CHEBI:58805"/>
        <dbReference type="EC" id="2.7.7.65"/>
    </reaction>
</comment>
<reference evidence="4 5" key="1">
    <citation type="submission" date="2023-07" db="EMBL/GenBank/DDBJ databases">
        <title>Sorghum-associated microbial communities from plants grown in Nebraska, USA.</title>
        <authorList>
            <person name="Schachtman D."/>
        </authorList>
    </citation>
    <scope>NUCLEOTIDE SEQUENCE [LARGE SCALE GENOMIC DNA]</scope>
    <source>
        <strain evidence="4 5">BE190</strain>
    </source>
</reference>
<dbReference type="InterPro" id="IPR000160">
    <property type="entry name" value="GGDEF_dom"/>
</dbReference>
<dbReference type="CDD" id="cd01949">
    <property type="entry name" value="GGDEF"/>
    <property type="match status" value="1"/>
</dbReference>
<dbReference type="SMART" id="SM00267">
    <property type="entry name" value="GGDEF"/>
    <property type="match status" value="1"/>
</dbReference>
<dbReference type="NCBIfam" id="TIGR00254">
    <property type="entry name" value="GGDEF"/>
    <property type="match status" value="1"/>
</dbReference>
<sequence length="310" mass="34847">MRDMTMVTNAHKANGASTIPLIPLTPEQELTTRIRLAQALQMSLDPAEVLNLFYTHIQAIVSLSGILFKFGNGSSELKIGRECLHHCDYRLTTDEGYLGEIIFSRSKRFAEAELITLEFLLSSLIYPLRNAIRYQTAMRLALLDPLTLLGNRAALDTALRRELQMAERHQHELSLLMVDVDFFKKINDEYGHHRGDLVLCEIAKGIQSACRGSDITFRYGGEEFVVVLGKTDAEGAKIIAERIRQQIAESHIKYNGKTIDTTVSIGIATRHSNEKEHINDLFERADKALYIAKNSGRNCVISSDEILIKS</sequence>
<dbReference type="PANTHER" id="PTHR45138">
    <property type="entry name" value="REGULATORY COMPONENTS OF SENSORY TRANSDUCTION SYSTEM"/>
    <property type="match status" value="1"/>
</dbReference>
<comment type="caution">
    <text evidence="4">The sequence shown here is derived from an EMBL/GenBank/DDBJ whole genome shotgun (WGS) entry which is preliminary data.</text>
</comment>
<dbReference type="EMBL" id="JAVDVX010000002">
    <property type="protein sequence ID" value="MDR7089559.1"/>
    <property type="molecule type" value="Genomic_DNA"/>
</dbReference>
<evidence type="ECO:0000256" key="1">
    <source>
        <dbReference type="ARBA" id="ARBA00012528"/>
    </source>
</evidence>
<dbReference type="Pfam" id="PF00990">
    <property type="entry name" value="GGDEF"/>
    <property type="match status" value="1"/>
</dbReference>
<dbReference type="InterPro" id="IPR029787">
    <property type="entry name" value="Nucleotide_cyclase"/>
</dbReference>
<dbReference type="InterPro" id="IPR043128">
    <property type="entry name" value="Rev_trsase/Diguanyl_cyclase"/>
</dbReference>
<dbReference type="Gene3D" id="3.30.70.270">
    <property type="match status" value="1"/>
</dbReference>
<dbReference type="Proteomes" id="UP001253595">
    <property type="component" value="Unassembled WGS sequence"/>
</dbReference>
<evidence type="ECO:0000256" key="2">
    <source>
        <dbReference type="ARBA" id="ARBA00034247"/>
    </source>
</evidence>
<dbReference type="PROSITE" id="PS50887">
    <property type="entry name" value="GGDEF"/>
    <property type="match status" value="1"/>
</dbReference>
<protein>
    <recommendedName>
        <fullName evidence="1">diguanylate cyclase</fullName>
        <ecNumber evidence="1">2.7.7.65</ecNumber>
    </recommendedName>
</protein>
<evidence type="ECO:0000313" key="5">
    <source>
        <dbReference type="Proteomes" id="UP001253595"/>
    </source>
</evidence>
<accession>A0ABU1UWK1</accession>
<proteinExistence type="predicted"/>
<dbReference type="EC" id="2.7.7.65" evidence="1"/>
<feature type="domain" description="GGDEF" evidence="3">
    <location>
        <begin position="171"/>
        <end position="305"/>
    </location>
</feature>
<evidence type="ECO:0000259" key="3">
    <source>
        <dbReference type="PROSITE" id="PS50887"/>
    </source>
</evidence>
<keyword evidence="5" id="KW-1185">Reference proteome</keyword>
<dbReference type="RefSeq" id="WP_310070852.1">
    <property type="nucleotide sequence ID" value="NZ_JAVDVX010000002.1"/>
</dbReference>
<dbReference type="InterPro" id="IPR050469">
    <property type="entry name" value="Diguanylate_Cyclase"/>
</dbReference>
<dbReference type="SUPFAM" id="SSF55073">
    <property type="entry name" value="Nucleotide cyclase"/>
    <property type="match status" value="1"/>
</dbReference>
<dbReference type="PANTHER" id="PTHR45138:SF9">
    <property type="entry name" value="DIGUANYLATE CYCLASE DGCM-RELATED"/>
    <property type="match status" value="1"/>
</dbReference>
<name>A0ABU1UWK1_9GAMM</name>